<accession>A0AAD1RGR0</accession>
<proteinExistence type="predicted"/>
<dbReference type="EMBL" id="OW240913">
    <property type="protein sequence ID" value="CAH2252904.1"/>
    <property type="molecule type" value="Genomic_DNA"/>
</dbReference>
<dbReference type="Gene3D" id="3.30.70.1820">
    <property type="entry name" value="L1 transposable element, RRM domain"/>
    <property type="match status" value="1"/>
</dbReference>
<organism evidence="1 2">
    <name type="scientific">Pelobates cultripes</name>
    <name type="common">Western spadefoot toad</name>
    <dbReference type="NCBI Taxonomy" id="61616"/>
    <lineage>
        <taxon>Eukaryota</taxon>
        <taxon>Metazoa</taxon>
        <taxon>Chordata</taxon>
        <taxon>Craniata</taxon>
        <taxon>Vertebrata</taxon>
        <taxon>Euteleostomi</taxon>
        <taxon>Amphibia</taxon>
        <taxon>Batrachia</taxon>
        <taxon>Anura</taxon>
        <taxon>Pelobatoidea</taxon>
        <taxon>Pelobatidae</taxon>
        <taxon>Pelobates</taxon>
    </lineage>
</organism>
<evidence type="ECO:0000313" key="2">
    <source>
        <dbReference type="Proteomes" id="UP001295444"/>
    </source>
</evidence>
<keyword evidence="2" id="KW-1185">Reference proteome</keyword>
<dbReference type="PANTHER" id="PTHR11505">
    <property type="entry name" value="L1 TRANSPOSABLE ELEMENT-RELATED"/>
    <property type="match status" value="1"/>
</dbReference>
<dbReference type="Proteomes" id="UP001295444">
    <property type="component" value="Chromosome 02"/>
</dbReference>
<evidence type="ECO:0000313" key="1">
    <source>
        <dbReference type="EMBL" id="CAH2252904.1"/>
    </source>
</evidence>
<protein>
    <submittedName>
        <fullName evidence="1">Uncharacterized protein</fullName>
    </submittedName>
</protein>
<dbReference type="InterPro" id="IPR004244">
    <property type="entry name" value="Transposase_22"/>
</dbReference>
<dbReference type="AlphaFoldDB" id="A0AAD1RGR0"/>
<sequence length="194" mass="22373">MAPAKQAKLTDQLRHVKKDRLLTTQEDDETKLYAMLQSFKIIMQSDLKEVTNEIKKEMAEMGERTNSLEACSDKICHAQNKLAESIASHTDECKLLKRKLADLEDRSRWSNVRFRGVLESILKDQLSGFLVTLCRSLVPELAEPDWLMDQTHRLPKPQRVGSELLRDVIAHFQFYKSKEALLKVTRNIPTLPEP</sequence>
<gene>
    <name evidence="1" type="ORF">PECUL_23A003277</name>
</gene>
<reference evidence="1" key="1">
    <citation type="submission" date="2022-03" db="EMBL/GenBank/DDBJ databases">
        <authorList>
            <person name="Alioto T."/>
            <person name="Alioto T."/>
            <person name="Gomez Garrido J."/>
        </authorList>
    </citation>
    <scope>NUCLEOTIDE SEQUENCE</scope>
</reference>
<name>A0AAD1RGR0_PELCU</name>